<dbReference type="InterPro" id="IPR056632">
    <property type="entry name" value="DUF7730"/>
</dbReference>
<dbReference type="Proteomes" id="UP000434172">
    <property type="component" value="Unassembled WGS sequence"/>
</dbReference>
<name>A0A8H3ZMR2_9PEZI</name>
<dbReference type="Pfam" id="PF24864">
    <property type="entry name" value="DUF7730"/>
    <property type="match status" value="1"/>
</dbReference>
<organism evidence="3 4">
    <name type="scientific">Colletotrichum asianum</name>
    <dbReference type="NCBI Taxonomy" id="702518"/>
    <lineage>
        <taxon>Eukaryota</taxon>
        <taxon>Fungi</taxon>
        <taxon>Dikarya</taxon>
        <taxon>Ascomycota</taxon>
        <taxon>Pezizomycotina</taxon>
        <taxon>Sordariomycetes</taxon>
        <taxon>Hypocreomycetidae</taxon>
        <taxon>Glomerellales</taxon>
        <taxon>Glomerellaceae</taxon>
        <taxon>Colletotrichum</taxon>
        <taxon>Colletotrichum gloeosporioides species complex</taxon>
    </lineage>
</organism>
<accession>A0A8H3ZMR2</accession>
<dbReference type="EMBL" id="WOWK01000074">
    <property type="protein sequence ID" value="KAF0321202.1"/>
    <property type="molecule type" value="Genomic_DNA"/>
</dbReference>
<evidence type="ECO:0000313" key="3">
    <source>
        <dbReference type="EMBL" id="KAF0321202.1"/>
    </source>
</evidence>
<evidence type="ECO:0000256" key="1">
    <source>
        <dbReference type="SAM" id="MobiDB-lite"/>
    </source>
</evidence>
<comment type="caution">
    <text evidence="3">The sequence shown here is derived from an EMBL/GenBank/DDBJ whole genome shotgun (WGS) entry which is preliminary data.</text>
</comment>
<gene>
    <name evidence="3" type="ORF">GQ607_011607</name>
</gene>
<proteinExistence type="predicted"/>
<feature type="region of interest" description="Disordered" evidence="1">
    <location>
        <begin position="1"/>
        <end position="45"/>
    </location>
</feature>
<feature type="domain" description="DUF7730" evidence="2">
    <location>
        <begin position="225"/>
        <end position="290"/>
    </location>
</feature>
<sequence length="438" mass="48961">MRRLLDAVRGRKKPRSDQEIDYSELPPPPLPLLPAERPRPITPPATATAATADTIVAALGTFALLSPELRRRVLVAAFGECTLHLDLRPAPRGQQPSPPTVHGVAHEHGCGAAPLSWSRIVAASAAAGETLGMTTLSLSEGYKTKKKIGPEWGWEWRWYGCVCHRVIPRGSPMDRLIRARGRDPYAWPHRDGCLEGDAMLCEMWPRGPAVDGMAFPERGTCDCEVGALGWLGACRQAYVEGVEMLYATNTFFIQSRDLLEVLIFPPDDGRRLLLPHRLAQIRSLELRCEFLLFGDFTLPFIARASDKDRMRLLPDLAGLVVSFPNLRSLIVTFPKILDNERHADPGARLPDVDRLLLRPLALAFAHLAPQQEKHIVVELPSNVFRDIRGIGHRKGLGLEQEQRGDEWGDGRGLWLRYAIDGSLYYYIKEGQESEIYRP</sequence>
<evidence type="ECO:0000313" key="4">
    <source>
        <dbReference type="Proteomes" id="UP000434172"/>
    </source>
</evidence>
<keyword evidence="4" id="KW-1185">Reference proteome</keyword>
<protein>
    <recommendedName>
        <fullName evidence="2">DUF7730 domain-containing protein</fullName>
    </recommendedName>
</protein>
<evidence type="ECO:0000259" key="2">
    <source>
        <dbReference type="Pfam" id="PF24864"/>
    </source>
</evidence>
<dbReference type="OrthoDB" id="515692at2759"/>
<dbReference type="AlphaFoldDB" id="A0A8H3ZMR2"/>
<reference evidence="3 4" key="1">
    <citation type="submission" date="2019-12" db="EMBL/GenBank/DDBJ databases">
        <title>A genome sequence resource for the geographically widespread anthracnose pathogen Colletotrichum asianum.</title>
        <authorList>
            <person name="Meng Y."/>
        </authorList>
    </citation>
    <scope>NUCLEOTIDE SEQUENCE [LARGE SCALE GENOMIC DNA]</scope>
    <source>
        <strain evidence="3 4">ICMP 18580</strain>
    </source>
</reference>